<evidence type="ECO:0000256" key="2">
    <source>
        <dbReference type="ARBA" id="ARBA00022801"/>
    </source>
</evidence>
<dbReference type="PROSITE" id="PS51192">
    <property type="entry name" value="HELICASE_ATP_BIND_1"/>
    <property type="match status" value="1"/>
</dbReference>
<dbReference type="RefSeq" id="WP_191204327.1">
    <property type="nucleotide sequence ID" value="NZ_JACXZA010000003.1"/>
</dbReference>
<dbReference type="CDD" id="cd00268">
    <property type="entry name" value="DEADc"/>
    <property type="match status" value="1"/>
</dbReference>
<proteinExistence type="predicted"/>
<dbReference type="PANTHER" id="PTHR47963">
    <property type="entry name" value="DEAD-BOX ATP-DEPENDENT RNA HELICASE 47, MITOCHONDRIAL"/>
    <property type="match status" value="1"/>
</dbReference>
<keyword evidence="2" id="KW-0378">Hydrolase</keyword>
<feature type="region of interest" description="Disordered" evidence="5">
    <location>
        <begin position="376"/>
        <end position="523"/>
    </location>
</feature>
<keyword evidence="1" id="KW-0547">Nucleotide-binding</keyword>
<feature type="compositionally biased region" description="Low complexity" evidence="5">
    <location>
        <begin position="384"/>
        <end position="396"/>
    </location>
</feature>
<feature type="compositionally biased region" description="Basic and acidic residues" evidence="5">
    <location>
        <begin position="439"/>
        <end position="458"/>
    </location>
</feature>
<dbReference type="Proteomes" id="UP000609346">
    <property type="component" value="Unassembled WGS sequence"/>
</dbReference>
<dbReference type="InterPro" id="IPR044742">
    <property type="entry name" value="DEAD/DEAH_RhlB"/>
</dbReference>
<dbReference type="Pfam" id="PF00271">
    <property type="entry name" value="Helicase_C"/>
    <property type="match status" value="1"/>
</dbReference>
<evidence type="ECO:0000256" key="4">
    <source>
        <dbReference type="ARBA" id="ARBA00022840"/>
    </source>
</evidence>
<feature type="compositionally biased region" description="Basic and acidic residues" evidence="5">
    <location>
        <begin position="493"/>
        <end position="523"/>
    </location>
</feature>
<accession>A0ABR8MVT3</accession>
<name>A0ABR8MVT3_9BACL</name>
<evidence type="ECO:0000256" key="1">
    <source>
        <dbReference type="ARBA" id="ARBA00022741"/>
    </source>
</evidence>
<feature type="compositionally biased region" description="Low complexity" evidence="5">
    <location>
        <begin position="427"/>
        <end position="438"/>
    </location>
</feature>
<evidence type="ECO:0000313" key="9">
    <source>
        <dbReference type="Proteomes" id="UP000609346"/>
    </source>
</evidence>
<evidence type="ECO:0000259" key="7">
    <source>
        <dbReference type="PROSITE" id="PS51194"/>
    </source>
</evidence>
<dbReference type="InterPro" id="IPR011545">
    <property type="entry name" value="DEAD/DEAH_box_helicase_dom"/>
</dbReference>
<sequence length="523" mass="57963">MTNKWTEIGVEQRLADTLVSEGLLEPTPVQRETINVLLENADVTARSQTGSGKTLAFLLPALQRINSESSSVQALVLAPTQELAMQITRVAQTYGAPIGVRVVPLIGGAAVQRQIDNLKKNKPQLIVGTPGRIHELFAARRLKLSEVKFVVIDEADQVFNLGSVREVDTILKSTPRDRQLAFFSATRPEEMAGMENKWMREPKLIDLSGKQRVAETIEHYYIVVDKRDKVDAARRLVRLINPSSALLFLNDTDNIAQWESKLRYEGFSVDMLYGDANKQRRSSTLDRFRDGSCKLLLATDIAARGIDIVDLPLVVNLDPPIDADHYVHRAGRTGRMGKRGMVITIITHQERFIMDKFSKRLGIVLAERAMARGKLVTPEEARRQGGSSQSGSSSSSFGRAPAGTARDGEPNRESRPQARTEGVRTASVSSSRDSFSRPTSERSAVRKPAESERPRFSTDKPAAAAVEGQSRPRAGASKPQGAQERPQSVKSKAKLERQRQKDKKDKGAPKWLKEKRNAAKEQD</sequence>
<dbReference type="SMART" id="SM00487">
    <property type="entry name" value="DEXDc"/>
    <property type="match status" value="1"/>
</dbReference>
<evidence type="ECO:0000313" key="8">
    <source>
        <dbReference type="EMBL" id="MBD3920075.1"/>
    </source>
</evidence>
<dbReference type="Gene3D" id="3.40.50.300">
    <property type="entry name" value="P-loop containing nucleotide triphosphate hydrolases"/>
    <property type="match status" value="2"/>
</dbReference>
<dbReference type="GO" id="GO:0004386">
    <property type="term" value="F:helicase activity"/>
    <property type="evidence" value="ECO:0007669"/>
    <property type="project" value="UniProtKB-KW"/>
</dbReference>
<feature type="domain" description="Helicase C-terminal" evidence="7">
    <location>
        <begin position="216"/>
        <end position="376"/>
    </location>
</feature>
<dbReference type="PROSITE" id="PS51194">
    <property type="entry name" value="HELICASE_CTER"/>
    <property type="match status" value="1"/>
</dbReference>
<evidence type="ECO:0000259" key="6">
    <source>
        <dbReference type="PROSITE" id="PS51192"/>
    </source>
</evidence>
<dbReference type="InterPro" id="IPR027417">
    <property type="entry name" value="P-loop_NTPase"/>
</dbReference>
<reference evidence="8 9" key="1">
    <citation type="submission" date="2020-09" db="EMBL/GenBank/DDBJ databases">
        <title>Paenibacillus sp. strain PR3 16S rRNA gene Genome sequencing and assembly.</title>
        <authorList>
            <person name="Kim J."/>
        </authorList>
    </citation>
    <scope>NUCLEOTIDE SEQUENCE [LARGE SCALE GENOMIC DNA]</scope>
    <source>
        <strain evidence="8 9">PR3</strain>
    </source>
</reference>
<evidence type="ECO:0000256" key="5">
    <source>
        <dbReference type="SAM" id="MobiDB-lite"/>
    </source>
</evidence>
<dbReference type="CDD" id="cd18787">
    <property type="entry name" value="SF2_C_DEAD"/>
    <property type="match status" value="1"/>
</dbReference>
<dbReference type="Pfam" id="PF00270">
    <property type="entry name" value="DEAD"/>
    <property type="match status" value="1"/>
</dbReference>
<comment type="caution">
    <text evidence="8">The sequence shown here is derived from an EMBL/GenBank/DDBJ whole genome shotgun (WGS) entry which is preliminary data.</text>
</comment>
<feature type="compositionally biased region" description="Basic and acidic residues" evidence="5">
    <location>
        <begin position="406"/>
        <end position="422"/>
    </location>
</feature>
<keyword evidence="4" id="KW-0067">ATP-binding</keyword>
<gene>
    <name evidence="8" type="ORF">H8B09_15025</name>
</gene>
<keyword evidence="9" id="KW-1185">Reference proteome</keyword>
<protein>
    <submittedName>
        <fullName evidence="8">DEAD/DEAH box helicase</fullName>
    </submittedName>
</protein>
<organism evidence="8 9">
    <name type="scientific">Paenibacillus terricola</name>
    <dbReference type="NCBI Taxonomy" id="2763503"/>
    <lineage>
        <taxon>Bacteria</taxon>
        <taxon>Bacillati</taxon>
        <taxon>Bacillota</taxon>
        <taxon>Bacilli</taxon>
        <taxon>Bacillales</taxon>
        <taxon>Paenibacillaceae</taxon>
        <taxon>Paenibacillus</taxon>
    </lineage>
</organism>
<dbReference type="InterPro" id="IPR050547">
    <property type="entry name" value="DEAD_box_RNA_helicases"/>
</dbReference>
<dbReference type="PANTHER" id="PTHR47963:SF7">
    <property type="entry name" value="ATP-DEPENDENT RNA HELICASE YFML-RELATED"/>
    <property type="match status" value="1"/>
</dbReference>
<evidence type="ECO:0000256" key="3">
    <source>
        <dbReference type="ARBA" id="ARBA00022806"/>
    </source>
</evidence>
<dbReference type="InterPro" id="IPR014001">
    <property type="entry name" value="Helicase_ATP-bd"/>
</dbReference>
<dbReference type="InterPro" id="IPR001650">
    <property type="entry name" value="Helicase_C-like"/>
</dbReference>
<keyword evidence="3 8" id="KW-0347">Helicase</keyword>
<dbReference type="SMART" id="SM00490">
    <property type="entry name" value="HELICc"/>
    <property type="match status" value="1"/>
</dbReference>
<dbReference type="SUPFAM" id="SSF52540">
    <property type="entry name" value="P-loop containing nucleoside triphosphate hydrolases"/>
    <property type="match status" value="1"/>
</dbReference>
<feature type="domain" description="Helicase ATP-binding" evidence="6">
    <location>
        <begin position="34"/>
        <end position="205"/>
    </location>
</feature>
<dbReference type="EMBL" id="JACXZA010000003">
    <property type="protein sequence ID" value="MBD3920075.1"/>
    <property type="molecule type" value="Genomic_DNA"/>
</dbReference>